<feature type="region of interest" description="Disordered" evidence="3">
    <location>
        <begin position="403"/>
        <end position="426"/>
    </location>
</feature>
<reference evidence="6" key="2">
    <citation type="submission" date="2021-04" db="EMBL/GenBank/DDBJ databases">
        <authorList>
            <person name="Podell S."/>
        </authorList>
    </citation>
    <scope>NUCLEOTIDE SEQUENCE</scope>
    <source>
        <strain evidence="6">Hildebrandi</strain>
    </source>
</reference>
<evidence type="ECO:0000313" key="8">
    <source>
        <dbReference type="Proteomes" id="UP000693970"/>
    </source>
</evidence>
<organism evidence="6 8">
    <name type="scientific">Nitzschia inconspicua</name>
    <dbReference type="NCBI Taxonomy" id="303405"/>
    <lineage>
        <taxon>Eukaryota</taxon>
        <taxon>Sar</taxon>
        <taxon>Stramenopiles</taxon>
        <taxon>Ochrophyta</taxon>
        <taxon>Bacillariophyta</taxon>
        <taxon>Bacillariophyceae</taxon>
        <taxon>Bacillariophycidae</taxon>
        <taxon>Bacillariales</taxon>
        <taxon>Bacillariaceae</taxon>
        <taxon>Nitzschia</taxon>
    </lineage>
</organism>
<dbReference type="CDD" id="cd16074">
    <property type="entry name" value="OCRE"/>
    <property type="match status" value="1"/>
</dbReference>
<name>A0A9K3K709_9STRA</name>
<feature type="compositionally biased region" description="Polar residues" evidence="3">
    <location>
        <begin position="216"/>
        <end position="226"/>
    </location>
</feature>
<gene>
    <name evidence="6" type="ORF">IV203_009449</name>
    <name evidence="7" type="ORF">IV203_026048</name>
</gene>
<evidence type="ECO:0000259" key="4">
    <source>
        <dbReference type="Pfam" id="PF17780"/>
    </source>
</evidence>
<feature type="region of interest" description="Disordered" evidence="3">
    <location>
        <begin position="21"/>
        <end position="256"/>
    </location>
</feature>
<evidence type="ECO:0000256" key="1">
    <source>
        <dbReference type="ARBA" id="ARBA00004123"/>
    </source>
</evidence>
<evidence type="ECO:0000256" key="3">
    <source>
        <dbReference type="SAM" id="MobiDB-lite"/>
    </source>
</evidence>
<evidence type="ECO:0000313" key="7">
    <source>
        <dbReference type="EMBL" id="KAG7362688.1"/>
    </source>
</evidence>
<dbReference type="OrthoDB" id="439808at2759"/>
<feature type="compositionally biased region" description="Basic and acidic residues" evidence="3">
    <location>
        <begin position="192"/>
        <end position="203"/>
    </location>
</feature>
<dbReference type="AlphaFoldDB" id="A0A9K3K709"/>
<dbReference type="Pfam" id="PF17780">
    <property type="entry name" value="OCRE"/>
    <property type="match status" value="1"/>
</dbReference>
<reference evidence="6" key="1">
    <citation type="journal article" date="2021" name="Sci. Rep.">
        <title>Diploid genomic architecture of Nitzschia inconspicua, an elite biomass production diatom.</title>
        <authorList>
            <person name="Oliver A."/>
            <person name="Podell S."/>
            <person name="Pinowska A."/>
            <person name="Traller J.C."/>
            <person name="Smith S.R."/>
            <person name="McClure R."/>
            <person name="Beliaev A."/>
            <person name="Bohutskyi P."/>
            <person name="Hill E.A."/>
            <person name="Rabines A."/>
            <person name="Zheng H."/>
            <person name="Allen L.Z."/>
            <person name="Kuo A."/>
            <person name="Grigoriev I.V."/>
            <person name="Allen A.E."/>
            <person name="Hazlebeck D."/>
            <person name="Allen E.E."/>
        </authorList>
    </citation>
    <scope>NUCLEOTIDE SEQUENCE</scope>
    <source>
        <strain evidence="6">Hildebrandi</strain>
    </source>
</reference>
<feature type="domain" description="DUF7066" evidence="5">
    <location>
        <begin position="430"/>
        <end position="468"/>
    </location>
</feature>
<keyword evidence="2" id="KW-0539">Nucleus</keyword>
<feature type="region of interest" description="Disordered" evidence="3">
    <location>
        <begin position="547"/>
        <end position="591"/>
    </location>
</feature>
<evidence type="ECO:0008006" key="9">
    <source>
        <dbReference type="Google" id="ProtNLM"/>
    </source>
</evidence>
<dbReference type="EMBL" id="JAGRRH010000010">
    <property type="protein sequence ID" value="KAG7362688.1"/>
    <property type="molecule type" value="Genomic_DNA"/>
</dbReference>
<feature type="region of interest" description="Disordered" evidence="3">
    <location>
        <begin position="458"/>
        <end position="490"/>
    </location>
</feature>
<dbReference type="InterPro" id="IPR041591">
    <property type="entry name" value="OCRE"/>
</dbReference>
<feature type="compositionally biased region" description="Polar residues" evidence="3">
    <location>
        <begin position="30"/>
        <end position="44"/>
    </location>
</feature>
<feature type="compositionally biased region" description="Basic and acidic residues" evidence="3">
    <location>
        <begin position="569"/>
        <end position="578"/>
    </location>
</feature>
<feature type="compositionally biased region" description="Polar residues" evidence="3">
    <location>
        <begin position="243"/>
        <end position="254"/>
    </location>
</feature>
<dbReference type="GO" id="GO:0000398">
    <property type="term" value="P:mRNA splicing, via spliceosome"/>
    <property type="evidence" value="ECO:0007669"/>
    <property type="project" value="TreeGrafter"/>
</dbReference>
<feature type="compositionally biased region" description="Basic and acidic residues" evidence="3">
    <location>
        <begin position="173"/>
        <end position="185"/>
    </location>
</feature>
<proteinExistence type="predicted"/>
<dbReference type="EMBL" id="JAGRRH010000063">
    <property type="protein sequence ID" value="KAG7338183.1"/>
    <property type="molecule type" value="Genomic_DNA"/>
</dbReference>
<feature type="compositionally biased region" description="Basic and acidic residues" evidence="3">
    <location>
        <begin position="458"/>
        <end position="479"/>
    </location>
</feature>
<feature type="compositionally biased region" description="Polar residues" evidence="3">
    <location>
        <begin position="557"/>
        <end position="567"/>
    </location>
</feature>
<dbReference type="Pfam" id="PF23217">
    <property type="entry name" value="DUF7066"/>
    <property type="match status" value="1"/>
</dbReference>
<comment type="caution">
    <text evidence="6">The sequence shown here is derived from an EMBL/GenBank/DDBJ whole genome shotgun (WGS) entry which is preliminary data.</text>
</comment>
<comment type="subcellular location">
    <subcellularLocation>
        <location evidence="1">Nucleus</location>
    </subcellularLocation>
</comment>
<sequence>MSQSSSPILASDDVVTKAAAVSLIEEPTGGKSTNSPSFRDTTQPPRRWDNNGNRGYRVDSLPKPRRFSDQAHSQYNHHHAEQQQEHFHGNSSLQSVGSSSRRSHRSNQSQGSRSRGRSRSRDYYKGDGNDDRAGRPRWKNHEKNSYHQRNGEGIRRGSPPRGDSYNPKFQGRRNGDNAQDYHHYGSEGFDGESYHSERWRDDSSFASHPRGRRRGQSQSVDETLSLPSHGRSFPTGGEDGTVSPEQSSPFQSVTEEWPPCFDTDGSAFVFDTRSGMFYESLSDFFYDPKSKLYYGNRKGSYFRYDSTKDPPFDEVQKVADSSASAIEDACSSLMDQVPLQSAKMQGSESSKPKIAIKLKTKKIKSSSANTPAASATGVTAPSAVTKSQKEKIANIEKWTEKQAELKQEISGDSSSEAPNPSTNAADVRMTAKGEPICVVCRRKFPSIEKLRLHERASDLHKQNLQKRKESEAVAGDKRKFSGVPNETAPPYQDRAEKRRLVHGSNVAEMHPHRLVVDNLQHYGPASKGEALDESHVGHKMLQKLGWKGHGNEGQMKNGRTATTNVASDQLRKDWDRIETLAGNPSHPGSDP</sequence>
<evidence type="ECO:0000259" key="5">
    <source>
        <dbReference type="Pfam" id="PF23217"/>
    </source>
</evidence>
<dbReference type="InterPro" id="IPR055494">
    <property type="entry name" value="DUF7066"/>
</dbReference>
<dbReference type="PANTHER" id="PTHR13948">
    <property type="entry name" value="RNA-BINDING PROTEIN"/>
    <property type="match status" value="1"/>
</dbReference>
<feature type="compositionally biased region" description="Low complexity" evidence="3">
    <location>
        <begin position="91"/>
        <end position="113"/>
    </location>
</feature>
<feature type="compositionally biased region" description="Basic and acidic residues" evidence="3">
    <location>
        <begin position="119"/>
        <end position="155"/>
    </location>
</feature>
<feature type="domain" description="OCRE" evidence="4">
    <location>
        <begin position="265"/>
        <end position="308"/>
    </location>
</feature>
<dbReference type="Proteomes" id="UP000693970">
    <property type="component" value="Unassembled WGS sequence"/>
</dbReference>
<accession>A0A9K3K709</accession>
<dbReference type="GO" id="GO:0005634">
    <property type="term" value="C:nucleus"/>
    <property type="evidence" value="ECO:0007669"/>
    <property type="project" value="UniProtKB-SubCell"/>
</dbReference>
<feature type="compositionally biased region" description="Basic and acidic residues" evidence="3">
    <location>
        <begin position="56"/>
        <end position="69"/>
    </location>
</feature>
<protein>
    <recommendedName>
        <fullName evidence="9">G-patch domain-containing protein</fullName>
    </recommendedName>
</protein>
<dbReference type="GO" id="GO:0003723">
    <property type="term" value="F:RNA binding"/>
    <property type="evidence" value="ECO:0007669"/>
    <property type="project" value="TreeGrafter"/>
</dbReference>
<evidence type="ECO:0000256" key="2">
    <source>
        <dbReference type="ARBA" id="ARBA00023242"/>
    </source>
</evidence>
<keyword evidence="8" id="KW-1185">Reference proteome</keyword>
<evidence type="ECO:0000313" key="6">
    <source>
        <dbReference type="EMBL" id="KAG7338183.1"/>
    </source>
</evidence>
<feature type="compositionally biased region" description="Basic and acidic residues" evidence="3">
    <location>
        <begin position="78"/>
        <end position="88"/>
    </location>
</feature>
<dbReference type="PANTHER" id="PTHR13948:SF3">
    <property type="entry name" value="FI21118P1"/>
    <property type="match status" value="1"/>
</dbReference>
<feature type="compositionally biased region" description="Polar residues" evidence="3">
    <location>
        <begin position="410"/>
        <end position="424"/>
    </location>
</feature>